<organism evidence="1">
    <name type="scientific">marine sediment metagenome</name>
    <dbReference type="NCBI Taxonomy" id="412755"/>
    <lineage>
        <taxon>unclassified sequences</taxon>
        <taxon>metagenomes</taxon>
        <taxon>ecological metagenomes</taxon>
    </lineage>
</organism>
<sequence>MAMNETDFLNITQLMKKEEINQVNNATIQKLYDLYFNQYMKNVSIESGYS</sequence>
<protein>
    <submittedName>
        <fullName evidence="1">Uncharacterized protein</fullName>
    </submittedName>
</protein>
<dbReference type="EMBL" id="BART01024762">
    <property type="protein sequence ID" value="GAG92611.1"/>
    <property type="molecule type" value="Genomic_DNA"/>
</dbReference>
<gene>
    <name evidence="1" type="ORF">S01H4_44622</name>
</gene>
<dbReference type="AlphaFoldDB" id="X1D853"/>
<feature type="non-terminal residue" evidence="1">
    <location>
        <position position="50"/>
    </location>
</feature>
<reference evidence="1" key="1">
    <citation type="journal article" date="2014" name="Front. Microbiol.">
        <title>High frequency of phylogenetically diverse reductive dehalogenase-homologous genes in deep subseafloor sedimentary metagenomes.</title>
        <authorList>
            <person name="Kawai M."/>
            <person name="Futagami T."/>
            <person name="Toyoda A."/>
            <person name="Takaki Y."/>
            <person name="Nishi S."/>
            <person name="Hori S."/>
            <person name="Arai W."/>
            <person name="Tsubouchi T."/>
            <person name="Morono Y."/>
            <person name="Uchiyama I."/>
            <person name="Ito T."/>
            <person name="Fujiyama A."/>
            <person name="Inagaki F."/>
            <person name="Takami H."/>
        </authorList>
    </citation>
    <scope>NUCLEOTIDE SEQUENCE</scope>
    <source>
        <strain evidence="1">Expedition CK06-06</strain>
    </source>
</reference>
<evidence type="ECO:0000313" key="1">
    <source>
        <dbReference type="EMBL" id="GAG92611.1"/>
    </source>
</evidence>
<comment type="caution">
    <text evidence="1">The sequence shown here is derived from an EMBL/GenBank/DDBJ whole genome shotgun (WGS) entry which is preliminary data.</text>
</comment>
<name>X1D853_9ZZZZ</name>
<accession>X1D853</accession>
<proteinExistence type="predicted"/>